<evidence type="ECO:0000256" key="2">
    <source>
        <dbReference type="SAM" id="MobiDB-lite"/>
    </source>
</evidence>
<dbReference type="SUPFAM" id="SSF55874">
    <property type="entry name" value="ATPase domain of HSP90 chaperone/DNA topoisomerase II/histidine kinase"/>
    <property type="match status" value="1"/>
</dbReference>
<dbReference type="GO" id="GO:0005524">
    <property type="term" value="F:ATP binding"/>
    <property type="evidence" value="ECO:0007669"/>
    <property type="project" value="UniProtKB-KW"/>
</dbReference>
<keyword evidence="5" id="KW-1185">Reference proteome</keyword>
<keyword evidence="4" id="KW-0547">Nucleotide-binding</keyword>
<dbReference type="EMBL" id="JAATEN010000015">
    <property type="protein sequence ID" value="NJQ02568.1"/>
    <property type="molecule type" value="Genomic_DNA"/>
</dbReference>
<dbReference type="RefSeq" id="WP_168103193.1">
    <property type="nucleotide sequence ID" value="NZ_JAATEN010000015.1"/>
</dbReference>
<dbReference type="PANTHER" id="PTHR35526">
    <property type="entry name" value="ANTI-SIGMA-F FACTOR RSBW-RELATED"/>
    <property type="match status" value="1"/>
</dbReference>
<dbReference type="CDD" id="cd16936">
    <property type="entry name" value="HATPase_RsbW-like"/>
    <property type="match status" value="1"/>
</dbReference>
<feature type="region of interest" description="Disordered" evidence="2">
    <location>
        <begin position="189"/>
        <end position="222"/>
    </location>
</feature>
<dbReference type="InterPro" id="IPR050267">
    <property type="entry name" value="Anti-sigma-factor_SerPK"/>
</dbReference>
<feature type="compositionally biased region" description="Low complexity" evidence="2">
    <location>
        <begin position="200"/>
        <end position="213"/>
    </location>
</feature>
<organism evidence="4 5">
    <name type="scientific">Streptomyces zingiberis</name>
    <dbReference type="NCBI Taxonomy" id="2053010"/>
    <lineage>
        <taxon>Bacteria</taxon>
        <taxon>Bacillati</taxon>
        <taxon>Actinomycetota</taxon>
        <taxon>Actinomycetes</taxon>
        <taxon>Kitasatosporales</taxon>
        <taxon>Streptomycetaceae</taxon>
        <taxon>Streptomyces</taxon>
    </lineage>
</organism>
<gene>
    <name evidence="4" type="ORF">HCK00_18980</name>
</gene>
<keyword evidence="1" id="KW-0723">Serine/threonine-protein kinase</keyword>
<name>A0ABX1C1V4_9ACTN</name>
<protein>
    <submittedName>
        <fullName evidence="4">ATP-binding protein</fullName>
    </submittedName>
</protein>
<dbReference type="InterPro" id="IPR003594">
    <property type="entry name" value="HATPase_dom"/>
</dbReference>
<reference evidence="4 5" key="1">
    <citation type="submission" date="2020-03" db="EMBL/GenBank/DDBJ databases">
        <title>WGS of actinomycetes isolated from Thailand.</title>
        <authorList>
            <person name="Thawai C."/>
        </authorList>
    </citation>
    <scope>NUCLEOTIDE SEQUENCE [LARGE SCALE GENOMIC DNA]</scope>
    <source>
        <strain evidence="4 5">PLAI 1-29</strain>
    </source>
</reference>
<dbReference type="PANTHER" id="PTHR35526:SF3">
    <property type="entry name" value="ANTI-SIGMA-F FACTOR RSBW"/>
    <property type="match status" value="1"/>
</dbReference>
<dbReference type="InterPro" id="IPR036890">
    <property type="entry name" value="HATPase_C_sf"/>
</dbReference>
<accession>A0ABX1C1V4</accession>
<keyword evidence="1" id="KW-0808">Transferase</keyword>
<dbReference type="Proteomes" id="UP000695264">
    <property type="component" value="Unassembled WGS sequence"/>
</dbReference>
<evidence type="ECO:0000256" key="1">
    <source>
        <dbReference type="ARBA" id="ARBA00022527"/>
    </source>
</evidence>
<keyword evidence="1" id="KW-0418">Kinase</keyword>
<keyword evidence="4" id="KW-0067">ATP-binding</keyword>
<feature type="domain" description="Histidine kinase/HSP90-like ATPase" evidence="3">
    <location>
        <begin position="15"/>
        <end position="131"/>
    </location>
</feature>
<evidence type="ECO:0000313" key="4">
    <source>
        <dbReference type="EMBL" id="NJQ02568.1"/>
    </source>
</evidence>
<evidence type="ECO:0000313" key="5">
    <source>
        <dbReference type="Proteomes" id="UP000695264"/>
    </source>
</evidence>
<dbReference type="Pfam" id="PF13581">
    <property type="entry name" value="HATPase_c_2"/>
    <property type="match status" value="1"/>
</dbReference>
<sequence>MTETSDRTGGPESRFPRHPRSVGRARAALRAQLSAWGVAGDAADNAELLISELMTNAVRHAQAPPGREIAARFALTEGRLLLEVSDAGERLPVPTQAPPDAENGRGLALVAALAHDWGVRPRDGVGKCVWALLDLAPGLVPVPPAGPAPDAGGCPGPVPPGGAGIAGPGAGATGPVACEPVPSGVTVVARSAPPPPPVSSPSRSAAPCAVPAAEGGVGERSG</sequence>
<proteinExistence type="predicted"/>
<dbReference type="Gene3D" id="3.30.565.10">
    <property type="entry name" value="Histidine kinase-like ATPase, C-terminal domain"/>
    <property type="match status" value="1"/>
</dbReference>
<feature type="region of interest" description="Disordered" evidence="2">
    <location>
        <begin position="1"/>
        <end position="23"/>
    </location>
</feature>
<evidence type="ECO:0000259" key="3">
    <source>
        <dbReference type="Pfam" id="PF13581"/>
    </source>
</evidence>
<comment type="caution">
    <text evidence="4">The sequence shown here is derived from an EMBL/GenBank/DDBJ whole genome shotgun (WGS) entry which is preliminary data.</text>
</comment>